<organism evidence="1">
    <name type="scientific">bioreactor metagenome</name>
    <dbReference type="NCBI Taxonomy" id="1076179"/>
    <lineage>
        <taxon>unclassified sequences</taxon>
        <taxon>metagenomes</taxon>
        <taxon>ecological metagenomes</taxon>
    </lineage>
</organism>
<protein>
    <submittedName>
        <fullName evidence="1">Uncharacterized protein</fullName>
    </submittedName>
</protein>
<reference evidence="1" key="1">
    <citation type="submission" date="2019-08" db="EMBL/GenBank/DDBJ databases">
        <authorList>
            <person name="Kucharzyk K."/>
            <person name="Murdoch R.W."/>
            <person name="Higgins S."/>
            <person name="Loffler F."/>
        </authorList>
    </citation>
    <scope>NUCLEOTIDE SEQUENCE</scope>
</reference>
<comment type="caution">
    <text evidence="1">The sequence shown here is derived from an EMBL/GenBank/DDBJ whole genome shotgun (WGS) entry which is preliminary data.</text>
</comment>
<dbReference type="AlphaFoldDB" id="A0A645GHE8"/>
<gene>
    <name evidence="1" type="ORF">SDC9_173018</name>
</gene>
<dbReference type="EMBL" id="VSSQ01074841">
    <property type="protein sequence ID" value="MPN25606.1"/>
    <property type="molecule type" value="Genomic_DNA"/>
</dbReference>
<proteinExistence type="predicted"/>
<accession>A0A645GHE8</accession>
<name>A0A645GHE8_9ZZZZ</name>
<sequence length="132" mass="15173">MFLGELTNYMKRPGESNWYDQRFDGVQSIKYVIKGKDDPEVITNLTNSSEENLSKLKAESTFYLYLKTDNTGNPIVETSPNVEFNKMTFLNNIGLTYNKGNNFGNIEAIYIVPRDFASYNDHFTLFIRTSAI</sequence>
<evidence type="ECO:0000313" key="1">
    <source>
        <dbReference type="EMBL" id="MPN25606.1"/>
    </source>
</evidence>